<evidence type="ECO:0000313" key="13">
    <source>
        <dbReference type="EMBL" id="KUG07373.1"/>
    </source>
</evidence>
<feature type="domain" description="TonB-dependent receptor-like beta-barrel" evidence="11">
    <location>
        <begin position="321"/>
        <end position="758"/>
    </location>
</feature>
<keyword evidence="4 8" id="KW-0812">Transmembrane</keyword>
<dbReference type="PANTHER" id="PTHR30069">
    <property type="entry name" value="TONB-DEPENDENT OUTER MEMBRANE RECEPTOR"/>
    <property type="match status" value="1"/>
</dbReference>
<name>A0A9X0L498_SOLP1</name>
<dbReference type="InterPro" id="IPR036942">
    <property type="entry name" value="Beta-barrel_TonB_sf"/>
</dbReference>
<dbReference type="Pfam" id="PF00593">
    <property type="entry name" value="TonB_dep_Rec_b-barrel"/>
    <property type="match status" value="1"/>
</dbReference>
<evidence type="ECO:0000256" key="6">
    <source>
        <dbReference type="ARBA" id="ARBA00023136"/>
    </source>
</evidence>
<evidence type="ECO:0000256" key="1">
    <source>
        <dbReference type="ARBA" id="ARBA00004571"/>
    </source>
</evidence>
<comment type="subcellular location">
    <subcellularLocation>
        <location evidence="1 8">Cell outer membrane</location>
        <topology evidence="1 8">Multi-pass membrane protein</topology>
    </subcellularLocation>
</comment>
<evidence type="ECO:0008006" key="15">
    <source>
        <dbReference type="Google" id="ProtNLM"/>
    </source>
</evidence>
<keyword evidence="2 8" id="KW-0813">Transport</keyword>
<evidence type="ECO:0000313" key="14">
    <source>
        <dbReference type="Proteomes" id="UP000054223"/>
    </source>
</evidence>
<evidence type="ECO:0000256" key="5">
    <source>
        <dbReference type="ARBA" id="ARBA00023077"/>
    </source>
</evidence>
<protein>
    <recommendedName>
        <fullName evidence="15">Ferric aerobactin receptor</fullName>
    </recommendedName>
</protein>
<dbReference type="Pfam" id="PF07715">
    <property type="entry name" value="Plug"/>
    <property type="match status" value="1"/>
</dbReference>
<sequence length="793" mass="86071">MSFRFFARLLFTLSGLLVSLSVLAQTLGTLRGNVRDAKGASLPGATVRLLNTNLGAATDGSGTYEIANVPAGQYTLAVTAVGYTATQQQVQVQADQVQTVSDVVLAESRAELGEVIVSASRRAEPIRETPVSATILNAREIQLQAAATPNNLAAVVGNAVPGLGLTTNQTGNVGQTLRGRNVLVLIDGIPQSTPLRAGGRDIRTIDPTVIERVEVIKGATAIFGNGADGGLINYITKRPVAGQKFGGMTTLGVNGNVAHPSNSLGYRAMQQFYGKPGNFDYVVSGTFDQSGVYKDARGEVISPRYGLGETKTYNGFGKLGYDVNEKNRLELMYNYFSSRQNSDYVLRTGKYGQYPTIGVKGDRGGVDEGTRHNHNAYLTYRGQEVLPLRSSVEVTGYWQDFRTVYDAEPTFFEGGGQSEINSNKLGLRLNLNTPILTGDRFNADVTYGLDLLGDETVQNLVDGRLWTPRMQMRNLAPYAQLRATLLEHFILKGGARVENIRVEVPDYTTLRTQSGNTYVGGVAVQGGTLKYNTTVYNAGLRYARYKWLNPFVSYSEGFSLYELGRTLRTARANTLSLLETEAIVVRNYEAGASSELGPLTLSGVYFVSKSDLGANLVDQGNGILVPQRAPERVWGYELTADFAPLKTLSLGGSWSWVEGRATLTSRVNGQDVQQGVWLNGNRIAPPKATAYVRYQPIEPLSLALNYVYSGTRTRFNANSRTGAYASGEGPVNSFGLVNFTSTYSFTEKLRLTLGVENLLNNVYYAPIAQFNGTDANYTRGNGARFNLTAGYSF</sequence>
<evidence type="ECO:0000259" key="12">
    <source>
        <dbReference type="Pfam" id="PF07715"/>
    </source>
</evidence>
<evidence type="ECO:0000256" key="8">
    <source>
        <dbReference type="PROSITE-ProRule" id="PRU01360"/>
    </source>
</evidence>
<feature type="signal peptide" evidence="10">
    <location>
        <begin position="1"/>
        <end position="24"/>
    </location>
</feature>
<keyword evidence="14" id="KW-1185">Reference proteome</keyword>
<dbReference type="SUPFAM" id="SSF56935">
    <property type="entry name" value="Porins"/>
    <property type="match status" value="1"/>
</dbReference>
<keyword evidence="5 9" id="KW-0798">TonB box</keyword>
<dbReference type="GO" id="GO:0044718">
    <property type="term" value="P:siderophore transmembrane transport"/>
    <property type="evidence" value="ECO:0007669"/>
    <property type="project" value="TreeGrafter"/>
</dbReference>
<comment type="caution">
    <text evidence="13">The sequence shown here is derived from an EMBL/GenBank/DDBJ whole genome shotgun (WGS) entry which is preliminary data.</text>
</comment>
<keyword evidence="10" id="KW-0732">Signal</keyword>
<organism evidence="13 14">
    <name type="scientific">Solirubrum puertoriconensis</name>
    <dbReference type="NCBI Taxonomy" id="1751427"/>
    <lineage>
        <taxon>Bacteria</taxon>
        <taxon>Pseudomonadati</taxon>
        <taxon>Bacteroidota</taxon>
        <taxon>Cytophagia</taxon>
        <taxon>Cytophagales</taxon>
    </lineage>
</organism>
<dbReference type="RefSeq" id="WP_059070998.1">
    <property type="nucleotide sequence ID" value="NZ_LNAL01000007.1"/>
</dbReference>
<reference evidence="13 14" key="1">
    <citation type="submission" date="2015-11" db="EMBL/GenBank/DDBJ databases">
        <title>Solirubrum puertoriconensis gen. nov. an environmental bacteria isolated in Puerto Rico.</title>
        <authorList>
            <person name="Cuebas-Irizarry M.F."/>
            <person name="Montalvo-Rodriguez R."/>
        </authorList>
    </citation>
    <scope>NUCLEOTIDE SEQUENCE [LARGE SCALE GENOMIC DNA]</scope>
    <source>
        <strain evidence="13 14">MC1A</strain>
    </source>
</reference>
<dbReference type="InterPro" id="IPR000531">
    <property type="entry name" value="Beta-barrel_TonB"/>
</dbReference>
<dbReference type="InterPro" id="IPR013784">
    <property type="entry name" value="Carb-bd-like_fold"/>
</dbReference>
<dbReference type="PROSITE" id="PS52016">
    <property type="entry name" value="TONB_DEPENDENT_REC_3"/>
    <property type="match status" value="1"/>
</dbReference>
<dbReference type="GO" id="GO:0015344">
    <property type="term" value="F:siderophore uptake transmembrane transporter activity"/>
    <property type="evidence" value="ECO:0007669"/>
    <property type="project" value="TreeGrafter"/>
</dbReference>
<dbReference type="Pfam" id="PF13715">
    <property type="entry name" value="CarbopepD_reg_2"/>
    <property type="match status" value="1"/>
</dbReference>
<dbReference type="GO" id="GO:0009279">
    <property type="term" value="C:cell outer membrane"/>
    <property type="evidence" value="ECO:0007669"/>
    <property type="project" value="UniProtKB-SubCell"/>
</dbReference>
<feature type="chain" id="PRO_5040793301" description="Ferric aerobactin receptor" evidence="10">
    <location>
        <begin position="25"/>
        <end position="793"/>
    </location>
</feature>
<accession>A0A9X0L498</accession>
<evidence type="ECO:0000259" key="11">
    <source>
        <dbReference type="Pfam" id="PF00593"/>
    </source>
</evidence>
<comment type="similarity">
    <text evidence="8 9">Belongs to the TonB-dependent receptor family.</text>
</comment>
<dbReference type="GO" id="GO:0030246">
    <property type="term" value="F:carbohydrate binding"/>
    <property type="evidence" value="ECO:0007669"/>
    <property type="project" value="InterPro"/>
</dbReference>
<evidence type="ECO:0000256" key="2">
    <source>
        <dbReference type="ARBA" id="ARBA00022448"/>
    </source>
</evidence>
<gene>
    <name evidence="13" type="ORF">ASU33_13530</name>
</gene>
<dbReference type="CDD" id="cd01347">
    <property type="entry name" value="ligand_gated_channel"/>
    <property type="match status" value="1"/>
</dbReference>
<dbReference type="Gene3D" id="2.60.40.1120">
    <property type="entry name" value="Carboxypeptidase-like, regulatory domain"/>
    <property type="match status" value="1"/>
</dbReference>
<dbReference type="Gene3D" id="2.40.170.20">
    <property type="entry name" value="TonB-dependent receptor, beta-barrel domain"/>
    <property type="match status" value="1"/>
</dbReference>
<dbReference type="PANTHER" id="PTHR30069:SF42">
    <property type="entry name" value="FERRIC AEROBACTIN RECEPTOR"/>
    <property type="match status" value="1"/>
</dbReference>
<dbReference type="AlphaFoldDB" id="A0A9X0L498"/>
<keyword evidence="6 8" id="KW-0472">Membrane</keyword>
<dbReference type="EMBL" id="LNAL01000007">
    <property type="protein sequence ID" value="KUG07373.1"/>
    <property type="molecule type" value="Genomic_DNA"/>
</dbReference>
<dbReference type="InterPro" id="IPR012910">
    <property type="entry name" value="Plug_dom"/>
</dbReference>
<dbReference type="InterPro" id="IPR037066">
    <property type="entry name" value="Plug_dom_sf"/>
</dbReference>
<evidence type="ECO:0000256" key="9">
    <source>
        <dbReference type="RuleBase" id="RU003357"/>
    </source>
</evidence>
<proteinExistence type="inferred from homology"/>
<dbReference type="Gene3D" id="2.170.130.10">
    <property type="entry name" value="TonB-dependent receptor, plug domain"/>
    <property type="match status" value="1"/>
</dbReference>
<evidence type="ECO:0000256" key="4">
    <source>
        <dbReference type="ARBA" id="ARBA00022692"/>
    </source>
</evidence>
<dbReference type="InterPro" id="IPR039426">
    <property type="entry name" value="TonB-dep_rcpt-like"/>
</dbReference>
<evidence type="ECO:0000256" key="7">
    <source>
        <dbReference type="ARBA" id="ARBA00023237"/>
    </source>
</evidence>
<evidence type="ECO:0000256" key="3">
    <source>
        <dbReference type="ARBA" id="ARBA00022452"/>
    </source>
</evidence>
<evidence type="ECO:0000256" key="10">
    <source>
        <dbReference type="SAM" id="SignalP"/>
    </source>
</evidence>
<keyword evidence="3 8" id="KW-1134">Transmembrane beta strand</keyword>
<dbReference type="OrthoDB" id="99480at2"/>
<dbReference type="SUPFAM" id="SSF49452">
    <property type="entry name" value="Starch-binding domain-like"/>
    <property type="match status" value="1"/>
</dbReference>
<feature type="domain" description="TonB-dependent receptor plug" evidence="12">
    <location>
        <begin position="126"/>
        <end position="230"/>
    </location>
</feature>
<dbReference type="Proteomes" id="UP000054223">
    <property type="component" value="Unassembled WGS sequence"/>
</dbReference>
<keyword evidence="7 8" id="KW-0998">Cell outer membrane</keyword>